<accession>A0ACC7NZP7</accession>
<evidence type="ECO:0000313" key="1">
    <source>
        <dbReference type="EMBL" id="MFM9329660.1"/>
    </source>
</evidence>
<keyword evidence="1" id="KW-0378">Hydrolase</keyword>
<dbReference type="Proteomes" id="UP001631969">
    <property type="component" value="Unassembled WGS sequence"/>
</dbReference>
<name>A0ACC7NZP7_9BACL</name>
<evidence type="ECO:0000313" key="2">
    <source>
        <dbReference type="Proteomes" id="UP001631969"/>
    </source>
</evidence>
<reference evidence="1" key="1">
    <citation type="submission" date="2024-12" db="EMBL/GenBank/DDBJ databases">
        <authorList>
            <person name="Wu N."/>
        </authorList>
    </citation>
    <scope>NUCLEOTIDE SEQUENCE</scope>
    <source>
        <strain evidence="1">P15</strain>
    </source>
</reference>
<keyword evidence="2" id="KW-1185">Reference proteome</keyword>
<protein>
    <submittedName>
        <fullName evidence="1">HAD family hydrolase</fullName>
    </submittedName>
</protein>
<gene>
    <name evidence="1" type="ORF">ACI1P1_15300</name>
</gene>
<sequence>MNQPKPQIILFDLDDTLIHCNKYFDIVLEQFSDLLRTWFAAYPLTDETVKMKQLEIDIAGVHIHGFSMDHFPASLVDTYRYFSDLFGRATSVMEEEELIELGKSVYELQVEPYPDMEATLERLKADGHDLYLYTGGIVTHQQKKIRSVKLDRFFGEQVFVRQHKTAEALEEILQQNGFDRSRTWMIGNSIRTDIVPALRAGINCIHIPAITEWEYNIVEINETPKGLFLELPTLESVPDAIARSIESAAS</sequence>
<organism evidence="1 2">
    <name type="scientific">Paenibacillus mesotrionivorans</name>
    <dbReference type="NCBI Taxonomy" id="3160968"/>
    <lineage>
        <taxon>Bacteria</taxon>
        <taxon>Bacillati</taxon>
        <taxon>Bacillota</taxon>
        <taxon>Bacilli</taxon>
        <taxon>Bacillales</taxon>
        <taxon>Paenibacillaceae</taxon>
        <taxon>Paenibacillus</taxon>
    </lineage>
</organism>
<proteinExistence type="predicted"/>
<dbReference type="EMBL" id="JBJURJ010000009">
    <property type="protein sequence ID" value="MFM9329660.1"/>
    <property type="molecule type" value="Genomic_DNA"/>
</dbReference>
<comment type="caution">
    <text evidence="1">The sequence shown here is derived from an EMBL/GenBank/DDBJ whole genome shotgun (WGS) entry which is preliminary data.</text>
</comment>